<keyword evidence="4 15" id="KW-0963">Cytoplasm</keyword>
<dbReference type="GO" id="GO:0016887">
    <property type="term" value="F:ATP hydrolysis activity"/>
    <property type="evidence" value="ECO:0007669"/>
    <property type="project" value="InterPro"/>
</dbReference>
<evidence type="ECO:0000256" key="5">
    <source>
        <dbReference type="ARBA" id="ARBA00022737"/>
    </source>
</evidence>
<feature type="domain" description="Clp R" evidence="16">
    <location>
        <begin position="3"/>
        <end position="146"/>
    </location>
</feature>
<dbReference type="RefSeq" id="WP_074927917.1">
    <property type="nucleotide sequence ID" value="NZ_FOWR01000029.1"/>
</dbReference>
<dbReference type="InterPro" id="IPR028299">
    <property type="entry name" value="ClpA/B_CS2"/>
</dbReference>
<dbReference type="STRING" id="1121869.SAMN03084138_03443"/>
<proteinExistence type="inferred from homology"/>
<evidence type="ECO:0000256" key="15">
    <source>
        <dbReference type="RuleBase" id="RU362034"/>
    </source>
</evidence>
<dbReference type="Pfam" id="PF02861">
    <property type="entry name" value="Clp_N"/>
    <property type="match status" value="1"/>
</dbReference>
<sequence length="857" mass="95356">MRLDRFTSKFQLAISDAQSLALGRDNQYIEPVHLMVSLLNQDSSTIRPLMTLLNVDVSQLRSSLSELLDKLPKVSGTGGDVQLSHGMGMLFNMCDKLSQKRKDKYISSELFILAAVEDKGSLGELLRSLGLTTKKVEGAIDKVRGGQAIDDPNAEEARQALEKFTVDLTEKAEQGKLDPVIGRDDEIRRTIQVLQRRTKNNPVIIGEPGVGKTAIVEGLAQRIVNGEVPEGLRNKRVLSLDMGSLVAGAKYRGEFEERLKSVLNELAKEEGNVILFIDEIHTMVGAGKAEGAMDAGNMLKPALARGELHCVGATTLDEYRQYVEKDAALERRFQKVLVNEPSVEDTVAILRGLKERYELHHAVEITDPAIVAAASLSHRYISDRQLPDKAIDLIDEAASSIRMQIDSKPEQLDRLERRLIQLKIEQQALAKENDEASKKRLETLQSEIDEKERDFAELDEVWNAEKAALSGTQHIKSALEQARTDLEIARRASDLNRMSELQYGRIPELEKQLDLASQAEMQEMTLLKNRVTDAEIAEVLSRQTGIPVAKMLEGEKEKLLQMEGELHGRVKGQEEAVNSVANAIRRSRAGLADPNRPIGSFLFLGPTGVGKTELCKSLAEFMFDSSDAMVRIDMSEFMEKHSVARLVGAPPGYVGYEEGGYLTEAVRRRPYSVILLDEVEKAHPDVFNLLLQVLDDGRLTDGQGRTVDFRNAVVIMTSNLGSDRIQEHFGELDYDGIKVMVMDVVSKHFRPEFINRIDEAVVFHPLGQEHIKEIAGVQLQHLAKRMAERDLVLDVNEDALSFISNAGFDPVYGARPLKRAIQQSIENPLAQAILKGEVVPGKPVRLIVENEQIKAIQ</sequence>
<dbReference type="FunFam" id="3.40.50.300:FF:000120">
    <property type="entry name" value="ATP-dependent chaperone ClpB"/>
    <property type="match status" value="1"/>
</dbReference>
<dbReference type="InterPro" id="IPR027417">
    <property type="entry name" value="P-loop_NTPase"/>
</dbReference>
<comment type="similarity">
    <text evidence="2 14">Belongs to the ClpA/ClpB family.</text>
</comment>
<dbReference type="SMART" id="SM01086">
    <property type="entry name" value="ClpB_D2-small"/>
    <property type="match status" value="1"/>
</dbReference>
<dbReference type="CDD" id="cd00009">
    <property type="entry name" value="AAA"/>
    <property type="match status" value="1"/>
</dbReference>
<dbReference type="PRINTS" id="PR00300">
    <property type="entry name" value="CLPPROTEASEA"/>
</dbReference>
<reference evidence="17 18" key="1">
    <citation type="submission" date="2016-10" db="EMBL/GenBank/DDBJ databases">
        <authorList>
            <person name="de Groot N.N."/>
        </authorList>
    </citation>
    <scope>NUCLEOTIDE SEQUENCE [LARGE SCALE GENOMIC DNA]</scope>
    <source>
        <strain evidence="17 18">DSM 15893</strain>
    </source>
</reference>
<dbReference type="FunFam" id="3.40.50.300:FF:000010">
    <property type="entry name" value="Chaperone clpB 1, putative"/>
    <property type="match status" value="1"/>
</dbReference>
<evidence type="ECO:0000259" key="16">
    <source>
        <dbReference type="PROSITE" id="PS51903"/>
    </source>
</evidence>
<comment type="function">
    <text evidence="11">Part of a stress-induced multi-chaperone system, it is involved in the recovery of the cell from heat-induced damage, in cooperation with DnaK, DnaJ and GrpE. Acts before DnaK, in the processing of protein aggregates. Protein binding stimulates the ATPase activity; ATP hydrolysis unfolds the denatured protein aggregates, which probably helps expose new hydrophobic binding sites on the surface of ClpB-bound aggregates, contributing to the solubilization and refolding of denatured protein aggregates by DnaK.</text>
</comment>
<keyword evidence="5 13" id="KW-0677">Repeat</keyword>
<dbReference type="FunFam" id="1.10.1780.10:FF:000003">
    <property type="entry name" value="ATP-dependent chaperone ClpB"/>
    <property type="match status" value="1"/>
</dbReference>
<dbReference type="GO" id="GO:0005829">
    <property type="term" value="C:cytosol"/>
    <property type="evidence" value="ECO:0007669"/>
    <property type="project" value="UniProtKB-ARBA"/>
</dbReference>
<dbReference type="InterPro" id="IPR018368">
    <property type="entry name" value="ClpA/B_CS1"/>
</dbReference>
<evidence type="ECO:0000256" key="11">
    <source>
        <dbReference type="ARBA" id="ARBA00025613"/>
    </source>
</evidence>
<dbReference type="SUPFAM" id="SSF52540">
    <property type="entry name" value="P-loop containing nucleoside triphosphate hydrolases"/>
    <property type="match status" value="2"/>
</dbReference>
<evidence type="ECO:0000256" key="3">
    <source>
        <dbReference type="ARBA" id="ARBA00017574"/>
    </source>
</evidence>
<evidence type="ECO:0000256" key="6">
    <source>
        <dbReference type="ARBA" id="ARBA00022741"/>
    </source>
</evidence>
<dbReference type="GO" id="GO:0005524">
    <property type="term" value="F:ATP binding"/>
    <property type="evidence" value="ECO:0007669"/>
    <property type="project" value="UniProtKB-UniRule"/>
</dbReference>
<dbReference type="PROSITE" id="PS00870">
    <property type="entry name" value="CLPAB_1"/>
    <property type="match status" value="1"/>
</dbReference>
<dbReference type="Gene3D" id="1.10.1780.10">
    <property type="entry name" value="Clp, N-terminal domain"/>
    <property type="match status" value="1"/>
</dbReference>
<comment type="subcellular location">
    <subcellularLocation>
        <location evidence="1 15">Cytoplasm</location>
    </subcellularLocation>
</comment>
<dbReference type="CDD" id="cd19499">
    <property type="entry name" value="RecA-like_ClpB_Hsp104-like"/>
    <property type="match status" value="1"/>
</dbReference>
<dbReference type="PROSITE" id="PS51903">
    <property type="entry name" value="CLP_R"/>
    <property type="match status" value="1"/>
</dbReference>
<dbReference type="InterPro" id="IPR019489">
    <property type="entry name" value="Clp_ATPase_C"/>
</dbReference>
<keyword evidence="10 14" id="KW-0143">Chaperone</keyword>
<dbReference type="FunFam" id="1.10.8.60:FF:000017">
    <property type="entry name" value="ATP-dependent chaperone ClpB"/>
    <property type="match status" value="1"/>
</dbReference>
<dbReference type="PANTHER" id="PTHR11638:SF18">
    <property type="entry name" value="HEAT SHOCK PROTEIN 104"/>
    <property type="match status" value="1"/>
</dbReference>
<dbReference type="GO" id="GO:0034605">
    <property type="term" value="P:cellular response to heat"/>
    <property type="evidence" value="ECO:0007669"/>
    <property type="project" value="TreeGrafter"/>
</dbReference>
<dbReference type="PROSITE" id="PS00871">
    <property type="entry name" value="CLPAB_2"/>
    <property type="match status" value="1"/>
</dbReference>
<evidence type="ECO:0000313" key="17">
    <source>
        <dbReference type="EMBL" id="SFP89869.1"/>
    </source>
</evidence>
<dbReference type="AlphaFoldDB" id="A0A1I5U3N4"/>
<dbReference type="GO" id="GO:0008233">
    <property type="term" value="F:peptidase activity"/>
    <property type="evidence" value="ECO:0007669"/>
    <property type="project" value="UniProtKB-KW"/>
</dbReference>
<dbReference type="GeneID" id="35874272"/>
<evidence type="ECO:0000256" key="8">
    <source>
        <dbReference type="ARBA" id="ARBA00023016"/>
    </source>
</evidence>
<evidence type="ECO:0000256" key="7">
    <source>
        <dbReference type="ARBA" id="ARBA00022840"/>
    </source>
</evidence>
<keyword evidence="7 14" id="KW-0067">ATP-binding</keyword>
<dbReference type="GO" id="GO:0042802">
    <property type="term" value="F:identical protein binding"/>
    <property type="evidence" value="ECO:0007669"/>
    <property type="project" value="UniProtKB-ARBA"/>
</dbReference>
<accession>A0A1I5U3N4</accession>
<evidence type="ECO:0000256" key="2">
    <source>
        <dbReference type="ARBA" id="ARBA00008675"/>
    </source>
</evidence>
<dbReference type="InterPro" id="IPR003593">
    <property type="entry name" value="AAA+_ATPase"/>
</dbReference>
<evidence type="ECO:0000256" key="10">
    <source>
        <dbReference type="ARBA" id="ARBA00023186"/>
    </source>
</evidence>
<feature type="coiled-coil region" evidence="15">
    <location>
        <begin position="405"/>
        <end position="461"/>
    </location>
</feature>
<dbReference type="InterPro" id="IPR003959">
    <property type="entry name" value="ATPase_AAA_core"/>
</dbReference>
<name>A0A1I5U3N4_9GAMM</name>
<evidence type="ECO:0000256" key="12">
    <source>
        <dbReference type="ARBA" id="ARBA00026057"/>
    </source>
</evidence>
<dbReference type="Pfam" id="PF10431">
    <property type="entry name" value="ClpB_D2-small"/>
    <property type="match status" value="1"/>
</dbReference>
<dbReference type="Proteomes" id="UP000182692">
    <property type="component" value="Unassembled WGS sequence"/>
</dbReference>
<dbReference type="GO" id="GO:0042026">
    <property type="term" value="P:protein refolding"/>
    <property type="evidence" value="ECO:0007669"/>
    <property type="project" value="UniProtKB-UniRule"/>
</dbReference>
<dbReference type="EMBL" id="FOWR01000029">
    <property type="protein sequence ID" value="SFP89869.1"/>
    <property type="molecule type" value="Genomic_DNA"/>
</dbReference>
<evidence type="ECO:0000256" key="4">
    <source>
        <dbReference type="ARBA" id="ARBA00022490"/>
    </source>
</evidence>
<dbReference type="InterPro" id="IPR001270">
    <property type="entry name" value="ClpA/B"/>
</dbReference>
<dbReference type="SUPFAM" id="SSF81923">
    <property type="entry name" value="Double Clp-N motif"/>
    <property type="match status" value="1"/>
</dbReference>
<dbReference type="Gene3D" id="3.40.50.300">
    <property type="entry name" value="P-loop containing nucleotide triphosphate hydrolases"/>
    <property type="match status" value="3"/>
</dbReference>
<dbReference type="Gene3D" id="1.10.8.60">
    <property type="match status" value="1"/>
</dbReference>
<dbReference type="InterPro" id="IPR050130">
    <property type="entry name" value="ClpA_ClpB"/>
</dbReference>
<evidence type="ECO:0000313" key="18">
    <source>
        <dbReference type="Proteomes" id="UP000182692"/>
    </source>
</evidence>
<evidence type="ECO:0000256" key="13">
    <source>
        <dbReference type="PROSITE-ProRule" id="PRU01251"/>
    </source>
</evidence>
<dbReference type="InterPro" id="IPR041546">
    <property type="entry name" value="ClpA/ClpB_AAA_lid"/>
</dbReference>
<evidence type="ECO:0000256" key="9">
    <source>
        <dbReference type="ARBA" id="ARBA00023054"/>
    </source>
</evidence>
<dbReference type="OrthoDB" id="9803641at2"/>
<dbReference type="GO" id="GO:0006508">
    <property type="term" value="P:proteolysis"/>
    <property type="evidence" value="ECO:0007669"/>
    <property type="project" value="UniProtKB-KW"/>
</dbReference>
<dbReference type="InterPro" id="IPR004176">
    <property type="entry name" value="Clp_R_N"/>
</dbReference>
<dbReference type="InterPro" id="IPR017730">
    <property type="entry name" value="Chaperonin_ClpB"/>
</dbReference>
<dbReference type="NCBIfam" id="NF008118">
    <property type="entry name" value="PRK10865.1"/>
    <property type="match status" value="1"/>
</dbReference>
<keyword evidence="17" id="KW-0378">Hydrolase</keyword>
<gene>
    <name evidence="15" type="primary">clpB</name>
    <name evidence="17" type="ORF">SAMN03084138_03443</name>
</gene>
<comment type="subunit">
    <text evidence="15">Homohexamer; The oligomerization is ATP-dependent.</text>
</comment>
<protein>
    <recommendedName>
        <fullName evidence="3 15">Chaperone protein ClpB</fullName>
    </recommendedName>
</protein>
<dbReference type="NCBIfam" id="TIGR03346">
    <property type="entry name" value="chaperone_ClpB"/>
    <property type="match status" value="1"/>
</dbReference>
<dbReference type="Pfam" id="PF17871">
    <property type="entry name" value="AAA_lid_9"/>
    <property type="match status" value="1"/>
</dbReference>
<dbReference type="Pfam" id="PF00004">
    <property type="entry name" value="AAA"/>
    <property type="match status" value="1"/>
</dbReference>
<keyword evidence="8 15" id="KW-0346">Stress response</keyword>
<dbReference type="PANTHER" id="PTHR11638">
    <property type="entry name" value="ATP-DEPENDENT CLP PROTEASE"/>
    <property type="match status" value="1"/>
</dbReference>
<evidence type="ECO:0000256" key="1">
    <source>
        <dbReference type="ARBA" id="ARBA00004496"/>
    </source>
</evidence>
<organism evidence="17 18">
    <name type="scientific">Enterovibrio norvegicus DSM 15893</name>
    <dbReference type="NCBI Taxonomy" id="1121869"/>
    <lineage>
        <taxon>Bacteria</taxon>
        <taxon>Pseudomonadati</taxon>
        <taxon>Pseudomonadota</taxon>
        <taxon>Gammaproteobacteria</taxon>
        <taxon>Vibrionales</taxon>
        <taxon>Vibrionaceae</taxon>
        <taxon>Enterovibrio</taxon>
    </lineage>
</organism>
<dbReference type="SMART" id="SM00382">
    <property type="entry name" value="AAA"/>
    <property type="match status" value="2"/>
</dbReference>
<keyword evidence="17" id="KW-0645">Protease</keyword>
<keyword evidence="6 14" id="KW-0547">Nucleotide-binding</keyword>
<dbReference type="InterPro" id="IPR036628">
    <property type="entry name" value="Clp_N_dom_sf"/>
</dbReference>
<dbReference type="FunFam" id="3.40.50.300:FF:000025">
    <property type="entry name" value="ATP-dependent Clp protease subunit"/>
    <property type="match status" value="1"/>
</dbReference>
<dbReference type="Pfam" id="PF07724">
    <property type="entry name" value="AAA_2"/>
    <property type="match status" value="1"/>
</dbReference>
<comment type="subunit">
    <text evidence="12">Homohexamer. The oligomerization is ATP-dependent.</text>
</comment>
<keyword evidence="9 15" id="KW-0175">Coiled coil</keyword>
<evidence type="ECO:0000256" key="14">
    <source>
        <dbReference type="RuleBase" id="RU004432"/>
    </source>
</evidence>